<evidence type="ECO:0000313" key="3">
    <source>
        <dbReference type="Proteomes" id="UP000178444"/>
    </source>
</evidence>
<dbReference type="GO" id="GO:0043683">
    <property type="term" value="P:type IV pilus assembly"/>
    <property type="evidence" value="ECO:0007669"/>
    <property type="project" value="InterPro"/>
</dbReference>
<dbReference type="GO" id="GO:0043107">
    <property type="term" value="P:type IV pilus-dependent motility"/>
    <property type="evidence" value="ECO:0007669"/>
    <property type="project" value="InterPro"/>
</dbReference>
<dbReference type="EMBL" id="MGKO01000011">
    <property type="protein sequence ID" value="OGN27394.1"/>
    <property type="molecule type" value="Genomic_DNA"/>
</dbReference>
<keyword evidence="1" id="KW-0472">Membrane</keyword>
<accession>A0A1F8GPS3</accession>
<dbReference type="InterPro" id="IPR014717">
    <property type="entry name" value="Transl_elong_EF1B/ribsomal_bS6"/>
</dbReference>
<reference evidence="2 3" key="1">
    <citation type="journal article" date="2016" name="Nat. Commun.">
        <title>Thousands of microbial genomes shed light on interconnected biogeochemical processes in an aquifer system.</title>
        <authorList>
            <person name="Anantharaman K."/>
            <person name="Brown C.T."/>
            <person name="Hug L.A."/>
            <person name="Sharon I."/>
            <person name="Castelle C.J."/>
            <person name="Probst A.J."/>
            <person name="Thomas B.C."/>
            <person name="Singh A."/>
            <person name="Wilkins M.J."/>
            <person name="Karaoz U."/>
            <person name="Brodie E.L."/>
            <person name="Williams K.H."/>
            <person name="Hubbard S.S."/>
            <person name="Banfield J.F."/>
        </authorList>
    </citation>
    <scope>NUCLEOTIDE SEQUENCE [LARGE SCALE GENOMIC DNA]</scope>
</reference>
<name>A0A1F8GPS3_9BACT</name>
<dbReference type="PANTHER" id="PTHR39555">
    <property type="entry name" value="FIMBRIAL ASSEMBLY PROTEIN PILO-LIKE PROTEIN-RELATED"/>
    <property type="match status" value="1"/>
</dbReference>
<dbReference type="PANTHER" id="PTHR39555:SF1">
    <property type="entry name" value="TYPE IV PILUS INNER MEMBRANE COMPONENT PILO"/>
    <property type="match status" value="1"/>
</dbReference>
<evidence type="ECO:0000256" key="1">
    <source>
        <dbReference type="SAM" id="Phobius"/>
    </source>
</evidence>
<sequence length="177" mass="19083">MGASRSYTGAVLIALAGLLFFILLMPAYNGLSARRTALDERNRLIAERTDILAKINELKQESAKRAGDIRQFSYVVPAGKAPADLVAMIQTLASQNGLQLTSLAMGAGNNDEKAPYLAQSIDLGLAGGYAAFRSFIESLEKNVRIIDIESIDAAPTTENSPVIGFRIKARAYFISSR</sequence>
<feature type="transmembrane region" description="Helical" evidence="1">
    <location>
        <begin position="6"/>
        <end position="25"/>
    </location>
</feature>
<dbReference type="AlphaFoldDB" id="A0A1F8GPS3"/>
<keyword evidence="1" id="KW-0812">Transmembrane</keyword>
<dbReference type="Proteomes" id="UP000178444">
    <property type="component" value="Unassembled WGS sequence"/>
</dbReference>
<evidence type="ECO:0000313" key="2">
    <source>
        <dbReference type="EMBL" id="OGN27394.1"/>
    </source>
</evidence>
<proteinExistence type="predicted"/>
<gene>
    <name evidence="2" type="ORF">A2941_00930</name>
</gene>
<dbReference type="Pfam" id="PF04350">
    <property type="entry name" value="PilO"/>
    <property type="match status" value="1"/>
</dbReference>
<protein>
    <recommendedName>
        <fullName evidence="4">Type 4 fimbrial biogenesis protein PilO</fullName>
    </recommendedName>
</protein>
<comment type="caution">
    <text evidence="2">The sequence shown here is derived from an EMBL/GenBank/DDBJ whole genome shotgun (WGS) entry which is preliminary data.</text>
</comment>
<organism evidence="2 3">
    <name type="scientific">Candidatus Yanofskybacteria bacterium RIFCSPLOWO2_01_FULL_49_17</name>
    <dbReference type="NCBI Taxonomy" id="1802700"/>
    <lineage>
        <taxon>Bacteria</taxon>
        <taxon>Candidatus Yanofskyibacteriota</taxon>
    </lineage>
</organism>
<dbReference type="Gene3D" id="3.30.70.60">
    <property type="match status" value="1"/>
</dbReference>
<keyword evidence="1" id="KW-1133">Transmembrane helix</keyword>
<dbReference type="InterPro" id="IPR007445">
    <property type="entry name" value="PilO"/>
</dbReference>
<evidence type="ECO:0008006" key="4">
    <source>
        <dbReference type="Google" id="ProtNLM"/>
    </source>
</evidence>